<proteinExistence type="predicted"/>
<gene>
    <name evidence="2" type="ORF">LW5_0060</name>
</gene>
<dbReference type="AlphaFoldDB" id="D9MP75"/>
<accession>D9MP75</accession>
<dbReference type="CDD" id="cd01045">
    <property type="entry name" value="Ferritin_like_AB"/>
    <property type="match status" value="1"/>
</dbReference>
<dbReference type="EMBL" id="HM454283">
    <property type="protein sequence ID" value="ADI87764.1"/>
    <property type="molecule type" value="Genomic_DNA"/>
</dbReference>
<evidence type="ECO:0000259" key="1">
    <source>
        <dbReference type="Pfam" id="PF02915"/>
    </source>
</evidence>
<organism evidence="2">
    <name type="scientific">uncultured Nitrospirae bacterium MY4-5C</name>
    <dbReference type="NCBI Taxonomy" id="798580"/>
    <lineage>
        <taxon>Bacteria</taxon>
        <taxon>Pseudomonadati</taxon>
        <taxon>Nitrospirota</taxon>
        <taxon>environmental samples</taxon>
    </lineage>
</organism>
<dbReference type="InterPro" id="IPR009078">
    <property type="entry name" value="Ferritin-like_SF"/>
</dbReference>
<dbReference type="GO" id="GO:0016491">
    <property type="term" value="F:oxidoreductase activity"/>
    <property type="evidence" value="ECO:0007669"/>
    <property type="project" value="InterPro"/>
</dbReference>
<name>D9MP75_9BACT</name>
<reference evidence="2" key="1">
    <citation type="journal article" date="2011" name="Appl. Environ. Microbiol.">
        <title>Metagenomic analysis reveals unexpected subgenomic diversity of magnetotactic bacteria within the phylum Nitrospirae.</title>
        <authorList>
            <person name="Lin W."/>
            <person name="Jogler C."/>
            <person name="Schuler D."/>
            <person name="Pan Y."/>
        </authorList>
    </citation>
    <scope>NUCLEOTIDE SEQUENCE</scope>
</reference>
<feature type="domain" description="Rubrerythrin diiron-binding" evidence="1">
    <location>
        <begin position="8"/>
        <end position="145"/>
    </location>
</feature>
<dbReference type="InterPro" id="IPR003251">
    <property type="entry name" value="Rr_diiron-bd_dom"/>
</dbReference>
<protein>
    <submittedName>
        <fullName evidence="2">Rubrerythrin</fullName>
    </submittedName>
</protein>
<dbReference type="GO" id="GO:0046872">
    <property type="term" value="F:metal ion binding"/>
    <property type="evidence" value="ECO:0007669"/>
    <property type="project" value="InterPro"/>
</dbReference>
<dbReference type="InterPro" id="IPR012347">
    <property type="entry name" value="Ferritin-like"/>
</dbReference>
<dbReference type="SUPFAM" id="SSF47240">
    <property type="entry name" value="Ferritin-like"/>
    <property type="match status" value="1"/>
</dbReference>
<sequence length="159" mass="18404">MTTFSIREVIEMAVRTEVLGNSYYNELATKFKGGNREVYELFTKLADAEKNHIIAFTALKEKVSEAEPENWQEVSEYMRAFVESAFFLGKDKAMLHMQNVADPLNAVGLAIGFEKETLLYFYTIRDAVKEKHIVDEIIQEEKHHIVWLSKYKADHSAQH</sequence>
<evidence type="ECO:0000313" key="2">
    <source>
        <dbReference type="EMBL" id="ADI87764.1"/>
    </source>
</evidence>
<dbReference type="Pfam" id="PF02915">
    <property type="entry name" value="Rubrerythrin"/>
    <property type="match status" value="1"/>
</dbReference>
<dbReference type="Gene3D" id="1.20.1260.10">
    <property type="match status" value="1"/>
</dbReference>